<feature type="region of interest" description="Disordered" evidence="1">
    <location>
        <begin position="191"/>
        <end position="216"/>
    </location>
</feature>
<feature type="region of interest" description="Disordered" evidence="1">
    <location>
        <begin position="253"/>
        <end position="281"/>
    </location>
</feature>
<dbReference type="EMBL" id="JABTTQ020000009">
    <property type="protein sequence ID" value="KAK6149296.1"/>
    <property type="molecule type" value="Genomic_DNA"/>
</dbReference>
<feature type="domain" description="Ataxin 2 SM" evidence="2">
    <location>
        <begin position="29"/>
        <end position="107"/>
    </location>
</feature>
<dbReference type="InterPro" id="IPR025852">
    <property type="entry name" value="SM_dom_ATX"/>
</dbReference>
<gene>
    <name evidence="3" type="ORF">DH2020_016821</name>
</gene>
<sequence>MACRKGELREEGRNRNAAAAAATSLAVSDALLFTTMCIIGMPVDVHAKDGSIYSGIFHTASVDKDYAIALKKARMIKKGTLDANVVNGTLIETLIVRSEDLVQVVAKAGYVRGDGIEAAAGYTECLDRDAEVVKPNELKGKKKHKSQSRYSAKRENGFPYAKTAKLLGSSSENHIERLETVNFVKIGEAHNSSIDGRQDGDRSQEIQSDCNDNPEVRDKRTIDEAQGLSLSMSSCEAQSTASLNILEDTIQKEPKGVSSGCSNALKVQDQGRPTSDETDETACTVASLPILDVKSESCLSASSNPFLWVPPKSSSVKRTTKESKLNPGAKTFSPSMLQHRTVTPPAVANGASVAYMPGTYTIASMVTTQEEVDASSFARSSVPVKFVPYNNVAFGHGGNDAPYVQPDAQSATGLSPATTRPLLTPHQVHLPKHQGNASAQALQLCMTPSIMANGPQPFVMPSSIPISQSAFPVLRPIAVPGSNGFLSTKFA</sequence>
<protein>
    <recommendedName>
        <fullName evidence="2">Ataxin 2 SM domain-containing protein</fullName>
    </recommendedName>
</protein>
<proteinExistence type="predicted"/>
<evidence type="ECO:0000313" key="3">
    <source>
        <dbReference type="EMBL" id="KAK6149296.1"/>
    </source>
</evidence>
<dbReference type="PANTHER" id="PTHR12854">
    <property type="entry name" value="ATAXIN 2-RELATED"/>
    <property type="match status" value="1"/>
</dbReference>
<dbReference type="Proteomes" id="UP001318860">
    <property type="component" value="Unassembled WGS sequence"/>
</dbReference>
<name>A0ABR0WRR1_REHGL</name>
<dbReference type="PANTHER" id="PTHR12854:SF12">
    <property type="entry name" value="POLYADENYLATE-BINDING PROTEIN INTERACTING PROTEIN"/>
    <property type="match status" value="1"/>
</dbReference>
<comment type="caution">
    <text evidence="3">The sequence shown here is derived from an EMBL/GenBank/DDBJ whole genome shotgun (WGS) entry which is preliminary data.</text>
</comment>
<accession>A0ABR0WRR1</accession>
<organism evidence="3 4">
    <name type="scientific">Rehmannia glutinosa</name>
    <name type="common">Chinese foxglove</name>
    <dbReference type="NCBI Taxonomy" id="99300"/>
    <lineage>
        <taxon>Eukaryota</taxon>
        <taxon>Viridiplantae</taxon>
        <taxon>Streptophyta</taxon>
        <taxon>Embryophyta</taxon>
        <taxon>Tracheophyta</taxon>
        <taxon>Spermatophyta</taxon>
        <taxon>Magnoliopsida</taxon>
        <taxon>eudicotyledons</taxon>
        <taxon>Gunneridae</taxon>
        <taxon>Pentapetalae</taxon>
        <taxon>asterids</taxon>
        <taxon>lamiids</taxon>
        <taxon>Lamiales</taxon>
        <taxon>Orobanchaceae</taxon>
        <taxon>Rehmannieae</taxon>
        <taxon>Rehmannia</taxon>
    </lineage>
</organism>
<evidence type="ECO:0000256" key="1">
    <source>
        <dbReference type="SAM" id="MobiDB-lite"/>
    </source>
</evidence>
<reference evidence="3 4" key="1">
    <citation type="journal article" date="2021" name="Comput. Struct. Biotechnol. J.">
        <title>De novo genome assembly of the potent medicinal plant Rehmannia glutinosa using nanopore technology.</title>
        <authorList>
            <person name="Ma L."/>
            <person name="Dong C."/>
            <person name="Song C."/>
            <person name="Wang X."/>
            <person name="Zheng X."/>
            <person name="Niu Y."/>
            <person name="Chen S."/>
            <person name="Feng W."/>
        </authorList>
    </citation>
    <scope>NUCLEOTIDE SEQUENCE [LARGE SCALE GENOMIC DNA]</scope>
    <source>
        <strain evidence="3">DH-2019</strain>
    </source>
</reference>
<dbReference type="InterPro" id="IPR045117">
    <property type="entry name" value="ATXN2-like"/>
</dbReference>
<evidence type="ECO:0000313" key="4">
    <source>
        <dbReference type="Proteomes" id="UP001318860"/>
    </source>
</evidence>
<keyword evidence="4" id="KW-1185">Reference proteome</keyword>
<evidence type="ECO:0000259" key="2">
    <source>
        <dbReference type="Pfam" id="PF14438"/>
    </source>
</evidence>
<dbReference type="Pfam" id="PF14438">
    <property type="entry name" value="SM-ATX"/>
    <property type="match status" value="1"/>
</dbReference>